<dbReference type="GO" id="GO:0000776">
    <property type="term" value="C:kinetochore"/>
    <property type="evidence" value="ECO:0007669"/>
    <property type="project" value="TreeGrafter"/>
</dbReference>
<feature type="region of interest" description="Disordered" evidence="1">
    <location>
        <begin position="1"/>
        <end position="113"/>
    </location>
</feature>
<dbReference type="VEuPathDB" id="FungiDB:SPSK_06330"/>
<reference evidence="3 4" key="1">
    <citation type="journal article" date="2014" name="BMC Genomics">
        <title>Comparative genomics of the major fungal agents of human and animal Sporotrichosis: Sporothrix schenckii and Sporothrix brasiliensis.</title>
        <authorList>
            <person name="Teixeira M.M."/>
            <person name="de Almeida L.G."/>
            <person name="Kubitschek-Barreira P."/>
            <person name="Alves F.L."/>
            <person name="Kioshima E.S."/>
            <person name="Abadio A.K."/>
            <person name="Fernandes L."/>
            <person name="Derengowski L.S."/>
            <person name="Ferreira K.S."/>
            <person name="Souza R.C."/>
            <person name="Ruiz J.C."/>
            <person name="de Andrade N.C."/>
            <person name="Paes H.C."/>
            <person name="Nicola A.M."/>
            <person name="Albuquerque P."/>
            <person name="Gerber A.L."/>
            <person name="Martins V.P."/>
            <person name="Peconick L.D."/>
            <person name="Neto A.V."/>
            <person name="Chaucanez C.B."/>
            <person name="Silva P.A."/>
            <person name="Cunha O.L."/>
            <person name="de Oliveira F.F."/>
            <person name="dos Santos T.C."/>
            <person name="Barros A.L."/>
            <person name="Soares M.A."/>
            <person name="de Oliveira L.M."/>
            <person name="Marini M.M."/>
            <person name="Villalobos-Duno H."/>
            <person name="Cunha M.M."/>
            <person name="de Hoog S."/>
            <person name="da Silveira J.F."/>
            <person name="Henrissat B."/>
            <person name="Nino-Vega G.A."/>
            <person name="Cisalpino P.S."/>
            <person name="Mora-Montes H.M."/>
            <person name="Almeida S.R."/>
            <person name="Stajich J.E."/>
            <person name="Lopes-Bezerra L.M."/>
            <person name="Vasconcelos A.T."/>
            <person name="Felipe M.S."/>
        </authorList>
    </citation>
    <scope>NUCLEOTIDE SEQUENCE [LARGE SCALE GENOMIC DNA]</scope>
    <source>
        <strain evidence="3 4">1099-18</strain>
    </source>
</reference>
<proteinExistence type="predicted"/>
<evidence type="ECO:0000313" key="3">
    <source>
        <dbReference type="EMBL" id="KJR89218.1"/>
    </source>
</evidence>
<dbReference type="PROSITE" id="PS50174">
    <property type="entry name" value="G_PATCH"/>
    <property type="match status" value="1"/>
</dbReference>
<dbReference type="KEGG" id="ssck:SPSK_06330"/>
<feature type="compositionally biased region" description="Acidic residues" evidence="1">
    <location>
        <begin position="351"/>
        <end position="374"/>
    </location>
</feature>
<feature type="domain" description="G-patch" evidence="2">
    <location>
        <begin position="112"/>
        <end position="180"/>
    </location>
</feature>
<reference evidence="3 4" key="2">
    <citation type="journal article" date="2015" name="Eukaryot. Cell">
        <title>Asexual propagation of a virulent clone complex in a human and feline outbreak of sporotrichosis.</title>
        <authorList>
            <person name="Teixeira Mde M."/>
            <person name="Rodrigues A.M."/>
            <person name="Tsui C.K."/>
            <person name="de Almeida L.G."/>
            <person name="Van Diepeningen A.D."/>
            <person name="van den Ende B.G."/>
            <person name="Fernandes G.F."/>
            <person name="Kano R."/>
            <person name="Hamelin R.C."/>
            <person name="Lopes-Bezerra L.M."/>
            <person name="Vasconcelos A.T."/>
            <person name="de Hoog S."/>
            <person name="de Camargo Z.P."/>
            <person name="Felipe M.S."/>
        </authorList>
    </citation>
    <scope>NUCLEOTIDE SEQUENCE [LARGE SCALE GENOMIC DNA]</scope>
    <source>
        <strain evidence="3 4">1099-18</strain>
    </source>
</reference>
<sequence>MADEEDDYMTMTFGGDEDIGGTKKKHAAETSLQRRIRLEREGRERGRIPSKAELAKAAEAEREAALSQSLFGTPPPRHVGAQKATTSTSTSTTPAPASKWPLAPALAQPPKPVSKGFAMMAKMGFVAGQSLGKRREESSGEAGTESGDGSNGDTDQDRPVTEPIRIQVKRDRAGIGAEEERRKETEREAKSAQGDGPDAKRLRLDDMDPLAYRDRLRQEREAGRLERQIHAAQVVAERMARGDDENEDEAKAQDEMPLSAVNVLWRGMVKERRAKEHDREQRIKAQKLLDDRLRSMVHGDKEKTAKYEAFEQDNASDDDDDGNDRLARGQGPDKLSYLKGSMNTSISVDGDKDDEDEVDDDNEGDKDEELEEFNALEPQERLQAVVDWMRQNRRYCFWCKFKYPDDDLDGCPGPTEEDHD</sequence>
<dbReference type="InterPro" id="IPR025239">
    <property type="entry name" value="DUF4187"/>
</dbReference>
<feature type="compositionally biased region" description="Basic and acidic residues" evidence="1">
    <location>
        <begin position="197"/>
        <end position="210"/>
    </location>
</feature>
<evidence type="ECO:0000256" key="1">
    <source>
        <dbReference type="SAM" id="MobiDB-lite"/>
    </source>
</evidence>
<dbReference type="PANTHER" id="PTHR21032">
    <property type="entry name" value="G PATCH DOMAIN-CONTAINING PROTEIN 11"/>
    <property type="match status" value="1"/>
</dbReference>
<feature type="region of interest" description="Disordered" evidence="1">
    <location>
        <begin position="129"/>
        <end position="210"/>
    </location>
</feature>
<dbReference type="InterPro" id="IPR039249">
    <property type="entry name" value="GPATCH11"/>
</dbReference>
<feature type="compositionally biased region" description="Low complexity" evidence="1">
    <location>
        <begin position="84"/>
        <end position="106"/>
    </location>
</feature>
<feature type="compositionally biased region" description="Basic and acidic residues" evidence="1">
    <location>
        <begin position="168"/>
        <end position="190"/>
    </location>
</feature>
<dbReference type="PANTHER" id="PTHR21032:SF0">
    <property type="entry name" value="G PATCH DOMAIN-CONTAINING PROTEIN 11"/>
    <property type="match status" value="1"/>
</dbReference>
<feature type="compositionally biased region" description="Basic and acidic residues" evidence="1">
    <location>
        <begin position="36"/>
        <end position="47"/>
    </location>
</feature>
<feature type="compositionally biased region" description="Basic and acidic residues" evidence="1">
    <location>
        <begin position="53"/>
        <end position="64"/>
    </location>
</feature>
<protein>
    <submittedName>
        <fullName evidence="3">G-patch domain containing protein</fullName>
    </submittedName>
</protein>
<dbReference type="SMART" id="SM01173">
    <property type="entry name" value="DUF4187"/>
    <property type="match status" value="1"/>
</dbReference>
<dbReference type="InterPro" id="IPR000467">
    <property type="entry name" value="G_patch_dom"/>
</dbReference>
<gene>
    <name evidence="3" type="ORF">SPSK_06330</name>
</gene>
<dbReference type="Proteomes" id="UP000033710">
    <property type="component" value="Unassembled WGS sequence"/>
</dbReference>
<feature type="compositionally biased region" description="Basic and acidic residues" evidence="1">
    <location>
        <begin position="272"/>
        <end position="309"/>
    </location>
</feature>
<dbReference type="RefSeq" id="XP_016591894.1">
    <property type="nucleotide sequence ID" value="XM_016733036.1"/>
</dbReference>
<comment type="caution">
    <text evidence="3">The sequence shown here is derived from an EMBL/GenBank/DDBJ whole genome shotgun (WGS) entry which is preliminary data.</text>
</comment>
<feature type="compositionally biased region" description="Acidic residues" evidence="1">
    <location>
        <begin position="310"/>
        <end position="322"/>
    </location>
</feature>
<dbReference type="EMBL" id="AXCR01000001">
    <property type="protein sequence ID" value="KJR89218.1"/>
    <property type="molecule type" value="Genomic_DNA"/>
</dbReference>
<feature type="region of interest" description="Disordered" evidence="1">
    <location>
        <begin position="272"/>
        <end position="377"/>
    </location>
</feature>
<organism evidence="3 4">
    <name type="scientific">Sporothrix schenckii 1099-18</name>
    <dbReference type="NCBI Taxonomy" id="1397361"/>
    <lineage>
        <taxon>Eukaryota</taxon>
        <taxon>Fungi</taxon>
        <taxon>Dikarya</taxon>
        <taxon>Ascomycota</taxon>
        <taxon>Pezizomycotina</taxon>
        <taxon>Sordariomycetes</taxon>
        <taxon>Sordariomycetidae</taxon>
        <taxon>Ophiostomatales</taxon>
        <taxon>Ophiostomataceae</taxon>
        <taxon>Sporothrix</taxon>
    </lineage>
</organism>
<evidence type="ECO:0000313" key="4">
    <source>
        <dbReference type="Proteomes" id="UP000033710"/>
    </source>
</evidence>
<evidence type="ECO:0000259" key="2">
    <source>
        <dbReference type="PROSITE" id="PS50174"/>
    </source>
</evidence>
<accession>A0A0F2MHP6</accession>
<dbReference type="Pfam" id="PF13821">
    <property type="entry name" value="DUF4187"/>
    <property type="match status" value="1"/>
</dbReference>
<dbReference type="GeneID" id="27668313"/>
<dbReference type="AlphaFoldDB" id="A0A0F2MHP6"/>
<dbReference type="GO" id="GO:0003676">
    <property type="term" value="F:nucleic acid binding"/>
    <property type="evidence" value="ECO:0007669"/>
    <property type="project" value="InterPro"/>
</dbReference>
<dbReference type="OrthoDB" id="786951at2759"/>
<name>A0A0F2MHP6_SPOSC</name>
<dbReference type="SMART" id="SM00443">
    <property type="entry name" value="G_patch"/>
    <property type="match status" value="1"/>
</dbReference>